<proteinExistence type="predicted"/>
<sequence length="49" mass="5941">MCKAVRWLRSFILSLSPIESSYKTAFHSPHHNYNVHMQQLDHKLHNYHH</sequence>
<accession>A0A7T8QSI5</accession>
<keyword evidence="2" id="KW-1185">Reference proteome</keyword>
<evidence type="ECO:0000313" key="2">
    <source>
        <dbReference type="Proteomes" id="UP000595437"/>
    </source>
</evidence>
<reference evidence="2" key="1">
    <citation type="submission" date="2021-01" db="EMBL/GenBank/DDBJ databases">
        <title>Caligus Genome Assembly.</title>
        <authorList>
            <person name="Gallardo-Escarate C."/>
        </authorList>
    </citation>
    <scope>NUCLEOTIDE SEQUENCE [LARGE SCALE GENOMIC DNA]</scope>
</reference>
<gene>
    <name evidence="1" type="ORF">FKW44_006014</name>
</gene>
<dbReference type="AlphaFoldDB" id="A0A7T8QSI5"/>
<evidence type="ECO:0000313" key="1">
    <source>
        <dbReference type="EMBL" id="QQP53510.1"/>
    </source>
</evidence>
<dbReference type="Proteomes" id="UP000595437">
    <property type="component" value="Chromosome 4"/>
</dbReference>
<dbReference type="EMBL" id="CP045893">
    <property type="protein sequence ID" value="QQP53510.1"/>
    <property type="molecule type" value="Genomic_DNA"/>
</dbReference>
<name>A0A7T8QSI5_CALRO</name>
<protein>
    <submittedName>
        <fullName evidence="1">Uncharacterized protein</fullName>
    </submittedName>
</protein>
<organism evidence="1 2">
    <name type="scientific">Caligus rogercresseyi</name>
    <name type="common">Sea louse</name>
    <dbReference type="NCBI Taxonomy" id="217165"/>
    <lineage>
        <taxon>Eukaryota</taxon>
        <taxon>Metazoa</taxon>
        <taxon>Ecdysozoa</taxon>
        <taxon>Arthropoda</taxon>
        <taxon>Crustacea</taxon>
        <taxon>Multicrustacea</taxon>
        <taxon>Hexanauplia</taxon>
        <taxon>Copepoda</taxon>
        <taxon>Siphonostomatoida</taxon>
        <taxon>Caligidae</taxon>
        <taxon>Caligus</taxon>
    </lineage>
</organism>